<evidence type="ECO:0000313" key="2">
    <source>
        <dbReference type="Proteomes" id="UP000186922"/>
    </source>
</evidence>
<dbReference type="AlphaFoldDB" id="A0A1D1UL01"/>
<protein>
    <submittedName>
        <fullName evidence="1">Uncharacterized protein</fullName>
    </submittedName>
</protein>
<gene>
    <name evidence="1" type="primary">RvY_02585-1</name>
    <name evidence="1" type="synonym">RvY_02585.1</name>
    <name evidence="1" type="ORF">RvY_02585</name>
</gene>
<dbReference type="EMBL" id="BDGG01000001">
    <property type="protein sequence ID" value="GAU90121.1"/>
    <property type="molecule type" value="Genomic_DNA"/>
</dbReference>
<proteinExistence type="predicted"/>
<name>A0A1D1UL01_RAMVA</name>
<reference evidence="1 2" key="1">
    <citation type="journal article" date="2016" name="Nat. Commun.">
        <title>Extremotolerant tardigrade genome and improved radiotolerance of human cultured cells by tardigrade-unique protein.</title>
        <authorList>
            <person name="Hashimoto T."/>
            <person name="Horikawa D.D."/>
            <person name="Saito Y."/>
            <person name="Kuwahara H."/>
            <person name="Kozuka-Hata H."/>
            <person name="Shin-I T."/>
            <person name="Minakuchi Y."/>
            <person name="Ohishi K."/>
            <person name="Motoyama A."/>
            <person name="Aizu T."/>
            <person name="Enomoto A."/>
            <person name="Kondo K."/>
            <person name="Tanaka S."/>
            <person name="Hara Y."/>
            <person name="Koshikawa S."/>
            <person name="Sagara H."/>
            <person name="Miura T."/>
            <person name="Yokobori S."/>
            <person name="Miyagawa K."/>
            <person name="Suzuki Y."/>
            <person name="Kubo T."/>
            <person name="Oyama M."/>
            <person name="Kohara Y."/>
            <person name="Fujiyama A."/>
            <person name="Arakawa K."/>
            <person name="Katayama T."/>
            <person name="Toyoda A."/>
            <person name="Kunieda T."/>
        </authorList>
    </citation>
    <scope>NUCLEOTIDE SEQUENCE [LARGE SCALE GENOMIC DNA]</scope>
    <source>
        <strain evidence="1 2">YOKOZUNA-1</strain>
    </source>
</reference>
<evidence type="ECO:0000313" key="1">
    <source>
        <dbReference type="EMBL" id="GAU90121.1"/>
    </source>
</evidence>
<organism evidence="1 2">
    <name type="scientific">Ramazzottius varieornatus</name>
    <name type="common">Water bear</name>
    <name type="synonym">Tardigrade</name>
    <dbReference type="NCBI Taxonomy" id="947166"/>
    <lineage>
        <taxon>Eukaryota</taxon>
        <taxon>Metazoa</taxon>
        <taxon>Ecdysozoa</taxon>
        <taxon>Tardigrada</taxon>
        <taxon>Eutardigrada</taxon>
        <taxon>Parachela</taxon>
        <taxon>Hypsibioidea</taxon>
        <taxon>Ramazzottiidae</taxon>
        <taxon>Ramazzottius</taxon>
    </lineage>
</organism>
<comment type="caution">
    <text evidence="1">The sequence shown here is derived from an EMBL/GenBank/DDBJ whole genome shotgun (WGS) entry which is preliminary data.</text>
</comment>
<dbReference type="Proteomes" id="UP000186922">
    <property type="component" value="Unassembled WGS sequence"/>
</dbReference>
<sequence>MAFTQNREGFWAFCRRTAVVRRVPQIANVPPIEERFIAHSRVSNFAVSLLVQFDMTKISSLQQLERNVGHVDV</sequence>
<accession>A0A1D1UL01</accession>
<keyword evidence="2" id="KW-1185">Reference proteome</keyword>